<evidence type="ECO:0000313" key="1">
    <source>
        <dbReference type="EMBL" id="CAG6462715.1"/>
    </source>
</evidence>
<accession>A0A8D8AW18</accession>
<dbReference type="EMBL" id="HBUE01046057">
    <property type="protein sequence ID" value="CAG6462715.1"/>
    <property type="molecule type" value="Transcribed_RNA"/>
</dbReference>
<sequence>MHPHCNQTLIRSNLLPPLVKVPPEAQHRLERLPAVTLRIFLAVLRLALVHQLGELFPAPTQADRLVQAVHQQALLVVVVTVQHGDAPDEAVRVVIFRVLRPVVPLEDFRWNAE</sequence>
<name>A0A8D8AW18_CULPI</name>
<organism evidence="1">
    <name type="scientific">Culex pipiens</name>
    <name type="common">House mosquito</name>
    <dbReference type="NCBI Taxonomy" id="7175"/>
    <lineage>
        <taxon>Eukaryota</taxon>
        <taxon>Metazoa</taxon>
        <taxon>Ecdysozoa</taxon>
        <taxon>Arthropoda</taxon>
        <taxon>Hexapoda</taxon>
        <taxon>Insecta</taxon>
        <taxon>Pterygota</taxon>
        <taxon>Neoptera</taxon>
        <taxon>Endopterygota</taxon>
        <taxon>Diptera</taxon>
        <taxon>Nematocera</taxon>
        <taxon>Culicoidea</taxon>
        <taxon>Culicidae</taxon>
        <taxon>Culicinae</taxon>
        <taxon>Culicini</taxon>
        <taxon>Culex</taxon>
        <taxon>Culex</taxon>
    </lineage>
</organism>
<dbReference type="AlphaFoldDB" id="A0A8D8AW18"/>
<proteinExistence type="predicted"/>
<reference evidence="1" key="1">
    <citation type="submission" date="2021-05" db="EMBL/GenBank/DDBJ databases">
        <authorList>
            <person name="Alioto T."/>
            <person name="Alioto T."/>
            <person name="Gomez Garrido J."/>
        </authorList>
    </citation>
    <scope>NUCLEOTIDE SEQUENCE</scope>
</reference>
<protein>
    <submittedName>
        <fullName evidence="1">(northern house mosquito) hypothetical protein</fullName>
    </submittedName>
</protein>